<proteinExistence type="predicted"/>
<evidence type="ECO:0000313" key="2">
    <source>
        <dbReference type="EMBL" id="MEE1946448.1"/>
    </source>
</evidence>
<dbReference type="Proteomes" id="UP001336835">
    <property type="component" value="Unassembled WGS sequence"/>
</dbReference>
<dbReference type="RefSeq" id="WP_330108756.1">
    <property type="nucleotide sequence ID" value="NZ_JAZDQT010000003.1"/>
</dbReference>
<organism evidence="2 3">
    <name type="scientific">Pedobacter albus</name>
    <dbReference type="NCBI Taxonomy" id="3113905"/>
    <lineage>
        <taxon>Bacteria</taxon>
        <taxon>Pseudomonadati</taxon>
        <taxon>Bacteroidota</taxon>
        <taxon>Sphingobacteriia</taxon>
        <taxon>Sphingobacteriales</taxon>
        <taxon>Sphingobacteriaceae</taxon>
        <taxon>Pedobacter</taxon>
    </lineage>
</organism>
<accession>A0ABU7IAF5</accession>
<dbReference type="InterPro" id="IPR022385">
    <property type="entry name" value="Rhs_assc_core"/>
</dbReference>
<comment type="caution">
    <text evidence="2">The sequence shown here is derived from an EMBL/GenBank/DDBJ whole genome shotgun (WGS) entry which is preliminary data.</text>
</comment>
<protein>
    <submittedName>
        <fullName evidence="2">RHS repeat-associated core domain-containing protein</fullName>
    </submittedName>
</protein>
<sequence length="297" mass="33498">MIIFGEEGSIACSFSNLGNVRYVFDIYCGAVRKLQEDDYYPFGLRRVASAGNNRYLYNGKELQEELEQYDYGARFYDPIIGRFIAVDKLADHDNQIDKSPYAYVWNNPVMLTDPDENCPICIIVAELLTAGETVAIGTGVVAAGVTYTVFKGYSNYKKTREIESVQDNVSVKSSYDKYLDPSRTKQVQSDQTTSKEGGGKRRKNRLPDVAEPNTMQTNPPGTSTKVYGPNGRVQKEHNKGHGPNAPENEQEDHVHDHKPKPNPNDPDATERQPGRKPKPNERQKDEEKQKRRSESTN</sequence>
<evidence type="ECO:0000313" key="3">
    <source>
        <dbReference type="Proteomes" id="UP001336835"/>
    </source>
</evidence>
<evidence type="ECO:0000256" key="1">
    <source>
        <dbReference type="SAM" id="MobiDB-lite"/>
    </source>
</evidence>
<feature type="compositionally biased region" description="Polar residues" evidence="1">
    <location>
        <begin position="213"/>
        <end position="225"/>
    </location>
</feature>
<dbReference type="Gene3D" id="2.180.10.10">
    <property type="entry name" value="RHS repeat-associated core"/>
    <property type="match status" value="1"/>
</dbReference>
<feature type="compositionally biased region" description="Basic and acidic residues" evidence="1">
    <location>
        <begin position="268"/>
        <end position="297"/>
    </location>
</feature>
<gene>
    <name evidence="2" type="ORF">VRU48_15090</name>
</gene>
<dbReference type="PANTHER" id="PTHR32305">
    <property type="match status" value="1"/>
</dbReference>
<reference evidence="2 3" key="1">
    <citation type="submission" date="2024-01" db="EMBL/GenBank/DDBJ databases">
        <title>Pedobacter sp. nov., isolated from fresh soil.</title>
        <authorList>
            <person name="Le N.T.T."/>
        </authorList>
    </citation>
    <scope>NUCLEOTIDE SEQUENCE [LARGE SCALE GENOMIC DNA]</scope>
    <source>
        <strain evidence="2 3">KR3-3</strain>
    </source>
</reference>
<dbReference type="NCBIfam" id="TIGR03696">
    <property type="entry name" value="Rhs_assc_core"/>
    <property type="match status" value="1"/>
</dbReference>
<feature type="region of interest" description="Disordered" evidence="1">
    <location>
        <begin position="176"/>
        <end position="297"/>
    </location>
</feature>
<dbReference type="EMBL" id="JAZDQT010000003">
    <property type="protein sequence ID" value="MEE1946448.1"/>
    <property type="molecule type" value="Genomic_DNA"/>
</dbReference>
<dbReference type="PANTHER" id="PTHR32305:SF15">
    <property type="entry name" value="PROTEIN RHSA-RELATED"/>
    <property type="match status" value="1"/>
</dbReference>
<name>A0ABU7IAF5_9SPHI</name>
<dbReference type="InterPro" id="IPR050708">
    <property type="entry name" value="T6SS_VgrG/RHS"/>
</dbReference>
<feature type="compositionally biased region" description="Polar residues" evidence="1">
    <location>
        <begin position="184"/>
        <end position="195"/>
    </location>
</feature>
<keyword evidence="3" id="KW-1185">Reference proteome</keyword>